<evidence type="ECO:0000256" key="1">
    <source>
        <dbReference type="ARBA" id="ARBA00022679"/>
    </source>
</evidence>
<dbReference type="Pfam" id="PF00294">
    <property type="entry name" value="PfkB"/>
    <property type="match status" value="1"/>
</dbReference>
<keyword evidence="1" id="KW-0808">Transferase</keyword>
<organism evidence="4 5">
    <name type="scientific">Inhella gelatinilytica</name>
    <dbReference type="NCBI Taxonomy" id="2795030"/>
    <lineage>
        <taxon>Bacteria</taxon>
        <taxon>Pseudomonadati</taxon>
        <taxon>Pseudomonadota</taxon>
        <taxon>Betaproteobacteria</taxon>
        <taxon>Burkholderiales</taxon>
        <taxon>Sphaerotilaceae</taxon>
        <taxon>Inhella</taxon>
    </lineage>
</organism>
<dbReference type="GO" id="GO:0016301">
    <property type="term" value="F:kinase activity"/>
    <property type="evidence" value="ECO:0007669"/>
    <property type="project" value="UniProtKB-KW"/>
</dbReference>
<dbReference type="PROSITE" id="PS00584">
    <property type="entry name" value="PFKB_KINASES_2"/>
    <property type="match status" value="1"/>
</dbReference>
<protein>
    <submittedName>
        <fullName evidence="4">Pseudouridine-5-phosphate glycosidase</fullName>
    </submittedName>
</protein>
<comment type="caution">
    <text evidence="4">The sequence shown here is derived from an EMBL/GenBank/DDBJ whole genome shotgun (WGS) entry which is preliminary data.</text>
</comment>
<sequence length="314" mass="33330">MPFSVVAASLGPSPWCLGGAAWDRKLRLLSAPLAGSSNPVTESCHPGGVARNIAHTLRLLGFPVTLLSAWGDDSAGQTLATDCNRLGIDIHAVRTIPGCISGAYTAVLETDGNLHLGLAQMEALEHLGPETLRDTQALRAEAPLQIADLNLRQDTLTAWLGEPRQGLALLQGISEAKMARLPEDLSRLDALIVNAGEWWAGGGNTEMARRGLKRALVTQGAQGVRLGQWVEGQWSWTTLPAIPLDRAVDVTGAGDAFAAGVVAALLYRPENWRGAAQFGQHLSHLCLQSSTSVATRIQPGLLALFLQICSAYDN</sequence>
<dbReference type="RefSeq" id="WP_198101186.1">
    <property type="nucleotide sequence ID" value="NZ_JAEDAL010000006.1"/>
</dbReference>
<dbReference type="InterPro" id="IPR011611">
    <property type="entry name" value="PfkB_dom"/>
</dbReference>
<evidence type="ECO:0000259" key="3">
    <source>
        <dbReference type="Pfam" id="PF00294"/>
    </source>
</evidence>
<name>A0A931NED6_9BURK</name>
<dbReference type="InterPro" id="IPR029056">
    <property type="entry name" value="Ribokinase-like"/>
</dbReference>
<dbReference type="Proteomes" id="UP000620139">
    <property type="component" value="Unassembled WGS sequence"/>
</dbReference>
<dbReference type="GO" id="GO:0016798">
    <property type="term" value="F:hydrolase activity, acting on glycosyl bonds"/>
    <property type="evidence" value="ECO:0007669"/>
    <property type="project" value="UniProtKB-KW"/>
</dbReference>
<proteinExistence type="predicted"/>
<evidence type="ECO:0000256" key="2">
    <source>
        <dbReference type="ARBA" id="ARBA00022777"/>
    </source>
</evidence>
<gene>
    <name evidence="4" type="ORF">I7X43_12005</name>
</gene>
<dbReference type="PANTHER" id="PTHR10584:SF166">
    <property type="entry name" value="RIBOKINASE"/>
    <property type="match status" value="1"/>
</dbReference>
<evidence type="ECO:0000313" key="5">
    <source>
        <dbReference type="Proteomes" id="UP000620139"/>
    </source>
</evidence>
<evidence type="ECO:0000313" key="4">
    <source>
        <dbReference type="EMBL" id="MBH9553564.1"/>
    </source>
</evidence>
<dbReference type="PANTHER" id="PTHR10584">
    <property type="entry name" value="SUGAR KINASE"/>
    <property type="match status" value="1"/>
</dbReference>
<reference evidence="4" key="1">
    <citation type="submission" date="2020-12" db="EMBL/GenBank/DDBJ databases">
        <title>The genome sequence of Inhella sp. 4Y17.</title>
        <authorList>
            <person name="Liu Y."/>
        </authorList>
    </citation>
    <scope>NUCLEOTIDE SEQUENCE</scope>
    <source>
        <strain evidence="4">4Y10</strain>
    </source>
</reference>
<dbReference type="SUPFAM" id="SSF53613">
    <property type="entry name" value="Ribokinase-like"/>
    <property type="match status" value="1"/>
</dbReference>
<keyword evidence="4" id="KW-0378">Hydrolase</keyword>
<keyword evidence="5" id="KW-1185">Reference proteome</keyword>
<accession>A0A931NED6</accession>
<keyword evidence="4" id="KW-0326">Glycosidase</keyword>
<dbReference type="EMBL" id="JAEDAL010000006">
    <property type="protein sequence ID" value="MBH9553564.1"/>
    <property type="molecule type" value="Genomic_DNA"/>
</dbReference>
<dbReference type="Gene3D" id="3.40.1190.20">
    <property type="match status" value="1"/>
</dbReference>
<dbReference type="InterPro" id="IPR002173">
    <property type="entry name" value="Carboh/pur_kinase_PfkB_CS"/>
</dbReference>
<dbReference type="AlphaFoldDB" id="A0A931NED6"/>
<feature type="domain" description="Carbohydrate kinase PfkB" evidence="3">
    <location>
        <begin position="41"/>
        <end position="291"/>
    </location>
</feature>
<dbReference type="PROSITE" id="PS00583">
    <property type="entry name" value="PFKB_KINASES_1"/>
    <property type="match status" value="1"/>
</dbReference>
<keyword evidence="2" id="KW-0418">Kinase</keyword>